<accession>A0A0V8HD50</accession>
<dbReference type="EMBL" id="FMAU01000004">
    <property type="protein sequence ID" value="SCC24297.1"/>
    <property type="molecule type" value="Genomic_DNA"/>
</dbReference>
<dbReference type="Proteomes" id="UP000181997">
    <property type="component" value="Unassembled WGS sequence"/>
</dbReference>
<protein>
    <submittedName>
        <fullName evidence="2">Spore coat-associated protein N</fullName>
    </submittedName>
</protein>
<evidence type="ECO:0000313" key="2">
    <source>
        <dbReference type="EMBL" id="SCC24297.1"/>
    </source>
</evidence>
<reference evidence="3" key="1">
    <citation type="submission" date="2016-08" db="EMBL/GenBank/DDBJ databases">
        <authorList>
            <person name="Varghese N."/>
            <person name="Submissions Spin"/>
        </authorList>
    </citation>
    <scope>NUCLEOTIDE SEQUENCE [LARGE SCALE GENOMIC DNA]</scope>
    <source>
        <strain evidence="3">SGD-1123</strain>
    </source>
</reference>
<keyword evidence="3" id="KW-1185">Reference proteome</keyword>
<organism evidence="2 3">
    <name type="scientific">[Bacillus] enclensis</name>
    <dbReference type="NCBI Taxonomy" id="1402860"/>
    <lineage>
        <taxon>Bacteria</taxon>
        <taxon>Bacillati</taxon>
        <taxon>Bacillota</taxon>
        <taxon>Bacilli</taxon>
        <taxon>Bacillales</taxon>
        <taxon>Bacillaceae</taxon>
        <taxon>Rossellomorea</taxon>
    </lineage>
</organism>
<dbReference type="AlphaFoldDB" id="A0A0V8HD50"/>
<evidence type="ECO:0000313" key="3">
    <source>
        <dbReference type="Proteomes" id="UP000181997"/>
    </source>
</evidence>
<feature type="signal peptide" evidence="1">
    <location>
        <begin position="1"/>
        <end position="21"/>
    </location>
</feature>
<proteinExistence type="predicted"/>
<dbReference type="RefSeq" id="WP_058299369.1">
    <property type="nucleotide sequence ID" value="NZ_FMAU01000004.1"/>
</dbReference>
<gene>
    <name evidence="2" type="ORF">GA0061094_3391</name>
</gene>
<feature type="chain" id="PRO_5014527663" evidence="1">
    <location>
        <begin position="22"/>
        <end position="240"/>
    </location>
</feature>
<dbReference type="OrthoDB" id="2450678at2"/>
<keyword evidence="1" id="KW-0732">Signal</keyword>
<evidence type="ECO:0000256" key="1">
    <source>
        <dbReference type="SAM" id="SignalP"/>
    </source>
</evidence>
<name>A0A0V8HD50_9BACI</name>
<sequence length="240" mass="25941">MKNVKKALLATSLAGALVVSAGYGTYSWFTSSTQAVGTIENGTLSVNNGESISTPLFSGESFAPSQVVMGNFVTLENTGSLDQQLKVTYTGSVDKASADPYKIYYLAFKYKEKPSGDVLKDWRMAWERGFYNGNINPSMSLAKSAAPSLPEGVEVITGEVTIEEAQAMAAMAKSAEGSSKYYKVGNDKFFKLNPNQYIDIVFDVKLDQKAGNEYQGAVYSGSLNVEAKQTDQGGKFENKK</sequence>